<accession>A0A4R4Z099</accession>
<sequence>MSGLPAALGGLVVTGAACTAGPDIVSRPAPAPQPIVDTSPYVCELIPEQALRLVSGMTGSIAGRMAGTEENGECWAPETASRPLQVNWLAANSRASQEQLNFLMEDRSSVYARHGGIRLPTDLGDGMAAKVTQGPLGDQPYRVSAKFRCGGKERMIDIYLTRVAEGRDGIKDLVELMRVAQKRYGEVYRCTPGS</sequence>
<evidence type="ECO:0000313" key="1">
    <source>
        <dbReference type="EMBL" id="TDD51301.1"/>
    </source>
</evidence>
<reference evidence="1 2" key="1">
    <citation type="submission" date="2019-03" db="EMBL/GenBank/DDBJ databases">
        <title>Draft genome sequences of novel Actinobacteria.</title>
        <authorList>
            <person name="Sahin N."/>
            <person name="Ay H."/>
            <person name="Saygin H."/>
        </authorList>
    </citation>
    <scope>NUCLEOTIDE SEQUENCE [LARGE SCALE GENOMIC DNA]</scope>
    <source>
        <strain evidence="1 2">CH32</strain>
    </source>
</reference>
<dbReference type="OrthoDB" id="3522417at2"/>
<proteinExistence type="predicted"/>
<protein>
    <recommendedName>
        <fullName evidence="3">DUF3558 domain-containing protein</fullName>
    </recommendedName>
</protein>
<comment type="caution">
    <text evidence="1">The sequence shown here is derived from an EMBL/GenBank/DDBJ whole genome shotgun (WGS) entry which is preliminary data.</text>
</comment>
<evidence type="ECO:0000313" key="2">
    <source>
        <dbReference type="Proteomes" id="UP000295302"/>
    </source>
</evidence>
<name>A0A4R4Z099_9ACTN</name>
<dbReference type="Proteomes" id="UP000295302">
    <property type="component" value="Unassembled WGS sequence"/>
</dbReference>
<gene>
    <name evidence="1" type="ORF">E1286_10585</name>
</gene>
<dbReference type="AlphaFoldDB" id="A0A4R4Z099"/>
<organism evidence="1 2">
    <name type="scientific">Nonomuraea terrae</name>
    <dbReference type="NCBI Taxonomy" id="2530383"/>
    <lineage>
        <taxon>Bacteria</taxon>
        <taxon>Bacillati</taxon>
        <taxon>Actinomycetota</taxon>
        <taxon>Actinomycetes</taxon>
        <taxon>Streptosporangiales</taxon>
        <taxon>Streptosporangiaceae</taxon>
        <taxon>Nonomuraea</taxon>
    </lineage>
</organism>
<evidence type="ECO:0008006" key="3">
    <source>
        <dbReference type="Google" id="ProtNLM"/>
    </source>
</evidence>
<keyword evidence="2" id="KW-1185">Reference proteome</keyword>
<dbReference type="RefSeq" id="WP_132611202.1">
    <property type="nucleotide sequence ID" value="NZ_SMKQ01000021.1"/>
</dbReference>
<dbReference type="EMBL" id="SMKQ01000021">
    <property type="protein sequence ID" value="TDD51301.1"/>
    <property type="molecule type" value="Genomic_DNA"/>
</dbReference>